<feature type="domain" description="Peptidase C51" evidence="4">
    <location>
        <begin position="9"/>
        <end position="146"/>
    </location>
</feature>
<dbReference type="Pfam" id="PF03781">
    <property type="entry name" value="FGE-sulfatase"/>
    <property type="match status" value="1"/>
</dbReference>
<dbReference type="Gene3D" id="3.90.1720.10">
    <property type="entry name" value="endopeptidase domain like (from Nostoc punctiforme)"/>
    <property type="match status" value="1"/>
</dbReference>
<dbReference type="InterPro" id="IPR007921">
    <property type="entry name" value="CHAP_dom"/>
</dbReference>
<dbReference type="GO" id="GO:0120147">
    <property type="term" value="F:formylglycine-generating oxidase activity"/>
    <property type="evidence" value="ECO:0007669"/>
    <property type="project" value="TreeGrafter"/>
</dbReference>
<dbReference type="InterPro" id="IPR038765">
    <property type="entry name" value="Papain-like_cys_pep_sf"/>
</dbReference>
<dbReference type="Pfam" id="PF13385">
    <property type="entry name" value="Laminin_G_3"/>
    <property type="match status" value="1"/>
</dbReference>
<dbReference type="InterPro" id="IPR006558">
    <property type="entry name" value="LamG-like"/>
</dbReference>
<evidence type="ECO:0000313" key="5">
    <source>
        <dbReference type="EMBL" id="OGH58652.1"/>
    </source>
</evidence>
<feature type="chain" id="PRO_5009525315" description="Peptidase C51 domain-containing protein" evidence="3">
    <location>
        <begin position="24"/>
        <end position="1057"/>
    </location>
</feature>
<dbReference type="SUPFAM" id="SSF49899">
    <property type="entry name" value="Concanavalin A-like lectins/glucanases"/>
    <property type="match status" value="1"/>
</dbReference>
<dbReference type="Gene3D" id="2.60.120.200">
    <property type="match status" value="1"/>
</dbReference>
<evidence type="ECO:0000259" key="4">
    <source>
        <dbReference type="PROSITE" id="PS50911"/>
    </source>
</evidence>
<dbReference type="PANTHER" id="PTHR23150">
    <property type="entry name" value="SULFATASE MODIFYING FACTOR 1, 2"/>
    <property type="match status" value="1"/>
</dbReference>
<dbReference type="InterPro" id="IPR016187">
    <property type="entry name" value="CTDL_fold"/>
</dbReference>
<reference evidence="5 6" key="1">
    <citation type="journal article" date="2016" name="Nat. Commun.">
        <title>Thousands of microbial genomes shed light on interconnected biogeochemical processes in an aquifer system.</title>
        <authorList>
            <person name="Anantharaman K."/>
            <person name="Brown C.T."/>
            <person name="Hug L.A."/>
            <person name="Sharon I."/>
            <person name="Castelle C.J."/>
            <person name="Probst A.J."/>
            <person name="Thomas B.C."/>
            <person name="Singh A."/>
            <person name="Wilkins M.J."/>
            <person name="Karaoz U."/>
            <person name="Brodie E.L."/>
            <person name="Williams K.H."/>
            <person name="Hubbard S.S."/>
            <person name="Banfield J.F."/>
        </authorList>
    </citation>
    <scope>NUCLEOTIDE SEQUENCE [LARGE SCALE GENOMIC DNA]</scope>
</reference>
<dbReference type="SUPFAM" id="SSF54001">
    <property type="entry name" value="Cysteine proteinases"/>
    <property type="match status" value="1"/>
</dbReference>
<protein>
    <recommendedName>
        <fullName evidence="4">Peptidase C51 domain-containing protein</fullName>
    </recommendedName>
</protein>
<gene>
    <name evidence="5" type="ORF">A2725_03055</name>
</gene>
<proteinExistence type="predicted"/>
<dbReference type="EMBL" id="MFPS01000009">
    <property type="protein sequence ID" value="OGH58652.1"/>
    <property type="molecule type" value="Genomic_DNA"/>
</dbReference>
<accession>A0A1F6LGX7</accession>
<sequence length="1057" mass="116694">MKKRFIFLLVLYLTVLYRSNVEAKCVQGDSGGQCVSFVRTEFGGSYETMPALGATGLARQTWNNWDLWFGSGQIPHNNSIMVLDAWGSNTAGHVAVVISSSNNTGGTYNLVVDESNWDNDDRLMDCGVNYTFYPNDSEVTRNGYVTRYPVLGFIYGQEVTIPDPTPSTTHFCDSGLTNTGSPNWEVICNQVPTISGTTSSVFSEGQDIILNAKFTNVYGTKYLNVYVEKNGVLLQNIEHNIGPYTYSGNPYTAFVNPIVRNASLATSSDMTPYRFMICVRDTNTTYEDCKANSDLVAVAWVIASNSEVWGTVETASEVGGYTNICTSEYTCSLGQGHCEYDTDCESNLVCLIGVGAQYGYDANTNVCEANSSPITEERNTTGLNGDSRYCVDFGLCSIGYGNCNTDNECQSNLICDLDRGGDWNLPGWVNVCVQYRGQTYNNLVSQGLIGGNPNLLNGDVNFCSQNHPCTEGQGDCDDTTQCVEGLFCEGNAGDRFGLPVWVNICVDTLIGFEAQPSGLSQEALNQITRYSEKVSVLGRYLLFIPSGTFVKGASTYDQAVGADKEEKPAQSVEITFDFYIDKHEATEGDWKEKFNNISPSNNGDDHPVTGISIWDAFEYANRTSEFEGLNKCYILNNCSGIAGNGMLCSSVGLTTQTPQDCEGYMLPTSAMWEYTARAGTTTSFWAGNLATSYSRNLDTGILVEDISWFADNSGGVSHPVCSVNIKHPSGVCDMHGNAAEWVLGDYRDLPTTTPVTNPFSLPTSGVCEYRGGNYNSEQPYQLRSFRKGGGDCDSDWFTWRDLPSYKAIGVRLARVSVPDISISDIYEQISPEEETVQTSTPTSLQRAIKIEYSGVGLRLNDTDHIGLDITNNLTVELWYQPTAQPDYNTASVLVRKNDAYVVVYEDYGGTKKLTMYMWGNYEKGWRKDFTLENNTWYHLAWSYNANIGTVNLYVDAYLEGTDNSFPNQINNSNGHFQISEPFPGYQARGVIDEVRIWNTIRTEQEIITYFQTELTGSESNLVGYWNFNDTITDSTNNTNDLNWTGGGAPVFVDSIVE</sequence>
<dbReference type="Gene3D" id="3.90.1580.10">
    <property type="entry name" value="paralog of FGE (formylglycine-generating enzyme)"/>
    <property type="match status" value="1"/>
</dbReference>
<evidence type="ECO:0000313" key="6">
    <source>
        <dbReference type="Proteomes" id="UP000177067"/>
    </source>
</evidence>
<dbReference type="InterPro" id="IPR005532">
    <property type="entry name" value="SUMF_dom"/>
</dbReference>
<evidence type="ECO:0000256" key="2">
    <source>
        <dbReference type="ARBA" id="ARBA00023157"/>
    </source>
</evidence>
<dbReference type="Proteomes" id="UP000177067">
    <property type="component" value="Unassembled WGS sequence"/>
</dbReference>
<dbReference type="PROSITE" id="PS50911">
    <property type="entry name" value="CHAP"/>
    <property type="match status" value="1"/>
</dbReference>
<dbReference type="SUPFAM" id="SSF56436">
    <property type="entry name" value="C-type lectin-like"/>
    <property type="match status" value="1"/>
</dbReference>
<evidence type="ECO:0000256" key="1">
    <source>
        <dbReference type="ARBA" id="ARBA00022729"/>
    </source>
</evidence>
<dbReference type="InterPro" id="IPR013320">
    <property type="entry name" value="ConA-like_dom_sf"/>
</dbReference>
<organism evidence="5 6">
    <name type="scientific">Candidatus Magasanikbacteria bacterium RIFCSPHIGHO2_01_FULL_33_34</name>
    <dbReference type="NCBI Taxonomy" id="1798671"/>
    <lineage>
        <taxon>Bacteria</taxon>
        <taxon>Candidatus Magasanikiibacteriota</taxon>
    </lineage>
</organism>
<name>A0A1F6LGX7_9BACT</name>
<dbReference type="AlphaFoldDB" id="A0A1F6LGX7"/>
<dbReference type="InterPro" id="IPR042095">
    <property type="entry name" value="SUMF_sf"/>
</dbReference>
<evidence type="ECO:0000256" key="3">
    <source>
        <dbReference type="SAM" id="SignalP"/>
    </source>
</evidence>
<feature type="signal peptide" evidence="3">
    <location>
        <begin position="1"/>
        <end position="23"/>
    </location>
</feature>
<dbReference type="PANTHER" id="PTHR23150:SF19">
    <property type="entry name" value="FORMYLGLYCINE-GENERATING ENZYME"/>
    <property type="match status" value="1"/>
</dbReference>
<comment type="caution">
    <text evidence="5">The sequence shown here is derived from an EMBL/GenBank/DDBJ whole genome shotgun (WGS) entry which is preliminary data.</text>
</comment>
<dbReference type="InterPro" id="IPR051043">
    <property type="entry name" value="Sulfatase_Mod_Factor_Kinase"/>
</dbReference>
<dbReference type="SMART" id="SM00560">
    <property type="entry name" value="LamGL"/>
    <property type="match status" value="1"/>
</dbReference>
<keyword evidence="2" id="KW-1015">Disulfide bond</keyword>
<keyword evidence="1 3" id="KW-0732">Signal</keyword>